<feature type="transmembrane region" description="Helical" evidence="9">
    <location>
        <begin position="159"/>
        <end position="181"/>
    </location>
</feature>
<evidence type="ECO:0000256" key="6">
    <source>
        <dbReference type="ARBA" id="ARBA00022989"/>
    </source>
</evidence>
<comment type="function">
    <text evidence="8">Responsible for the transport of dicarboxylates such as succinate, fumarate, and malate from the periplasm across the membrane.</text>
</comment>
<evidence type="ECO:0000313" key="11">
    <source>
        <dbReference type="Proteomes" id="UP000022141"/>
    </source>
</evidence>
<feature type="transmembrane region" description="Helical" evidence="9">
    <location>
        <begin position="340"/>
        <end position="357"/>
    </location>
</feature>
<keyword evidence="2" id="KW-0813">Transport</keyword>
<dbReference type="PROSITE" id="PS00714">
    <property type="entry name" value="NA_DICARBOXYL_SYMP_2"/>
    <property type="match status" value="1"/>
</dbReference>
<feature type="transmembrane region" description="Helical" evidence="9">
    <location>
        <begin position="363"/>
        <end position="385"/>
    </location>
</feature>
<dbReference type="EMBL" id="JEMY01000056">
    <property type="protein sequence ID" value="EXI85434.1"/>
    <property type="molecule type" value="Genomic_DNA"/>
</dbReference>
<protein>
    <submittedName>
        <fullName evidence="10">Glutamate-aspartate carrier protein</fullName>
    </submittedName>
</protein>
<evidence type="ECO:0000256" key="1">
    <source>
        <dbReference type="ARBA" id="ARBA00004651"/>
    </source>
</evidence>
<keyword evidence="3" id="KW-1003">Cell membrane</keyword>
<reference evidence="10" key="1">
    <citation type="submission" date="2014-02" db="EMBL/GenBank/DDBJ databases">
        <title>Expanding our view of genomic diversity in Candidatus Accumulibacter clades.</title>
        <authorList>
            <person name="Skennerton C.T."/>
            <person name="Barr J.J."/>
            <person name="Slater F.R."/>
            <person name="Bond P.L."/>
            <person name="Tyson G.W."/>
        </authorList>
    </citation>
    <scope>NUCLEOTIDE SEQUENCE [LARGE SCALE GENOMIC DNA]</scope>
</reference>
<keyword evidence="11" id="KW-1185">Reference proteome</keyword>
<dbReference type="PANTHER" id="PTHR42865">
    <property type="entry name" value="PROTON/GLUTAMATE-ASPARTATE SYMPORTER"/>
    <property type="match status" value="1"/>
</dbReference>
<proteinExistence type="predicted"/>
<dbReference type="SUPFAM" id="SSF118215">
    <property type="entry name" value="Proton glutamate symport protein"/>
    <property type="match status" value="1"/>
</dbReference>
<feature type="transmembrane region" description="Helical" evidence="9">
    <location>
        <begin position="64"/>
        <end position="84"/>
    </location>
</feature>
<dbReference type="PRINTS" id="PR00173">
    <property type="entry name" value="EDTRNSPORT"/>
</dbReference>
<organism evidence="10 11">
    <name type="scientific">Accumulibacter regalis</name>
    <dbReference type="NCBI Taxonomy" id="522306"/>
    <lineage>
        <taxon>Bacteria</taxon>
        <taxon>Pseudomonadati</taxon>
        <taxon>Pseudomonadota</taxon>
        <taxon>Betaproteobacteria</taxon>
        <taxon>Candidatus Accumulibacter</taxon>
    </lineage>
</organism>
<dbReference type="PATRIC" id="fig|1454004.3.peg.3660"/>
<dbReference type="InterPro" id="IPR036458">
    <property type="entry name" value="Na:dicarbo_symporter_sf"/>
</dbReference>
<evidence type="ECO:0000256" key="5">
    <source>
        <dbReference type="ARBA" id="ARBA00022847"/>
    </source>
</evidence>
<evidence type="ECO:0000256" key="8">
    <source>
        <dbReference type="ARBA" id="ARBA00053346"/>
    </source>
</evidence>
<keyword evidence="4 9" id="KW-0812">Transmembrane</keyword>
<keyword evidence="6 9" id="KW-1133">Transmembrane helix</keyword>
<keyword evidence="5" id="KW-0769">Symport</keyword>
<feature type="transmembrane region" description="Helical" evidence="9">
    <location>
        <begin position="228"/>
        <end position="250"/>
    </location>
</feature>
<dbReference type="FunFam" id="1.10.3860.10:FF:000001">
    <property type="entry name" value="C4-dicarboxylate transport protein"/>
    <property type="match status" value="1"/>
</dbReference>
<evidence type="ECO:0000256" key="9">
    <source>
        <dbReference type="SAM" id="Phobius"/>
    </source>
</evidence>
<gene>
    <name evidence="10" type="primary">gltT</name>
    <name evidence="10" type="ORF">AW11_03557</name>
</gene>
<dbReference type="InterPro" id="IPR001991">
    <property type="entry name" value="Na-dicarboxylate_symporter"/>
</dbReference>
<name>A0A011R2M9_ACCRE</name>
<feature type="transmembrane region" description="Helical" evidence="9">
    <location>
        <begin position="193"/>
        <end position="216"/>
    </location>
</feature>
<dbReference type="Proteomes" id="UP000022141">
    <property type="component" value="Unassembled WGS sequence"/>
</dbReference>
<dbReference type="STRING" id="1454004.AW11_03557"/>
<dbReference type="InterPro" id="IPR018107">
    <property type="entry name" value="Na-dicarboxylate_symporter_CS"/>
</dbReference>
<evidence type="ECO:0000313" key="10">
    <source>
        <dbReference type="EMBL" id="EXI85434.1"/>
    </source>
</evidence>
<evidence type="ECO:0000256" key="3">
    <source>
        <dbReference type="ARBA" id="ARBA00022475"/>
    </source>
</evidence>
<sequence>MGNSPTRARSGMFAFWTGMQLWKQIFIALTLGLVFGVVLNQTGNADLAKSIKPVGDLFIRGIKMLIVPLIFVSLVTGVASLRDLSTMGRLSLKTIALYLGTTAVAITIGLVLATVFEPGVGIDLGAGKAVVAKEAPTAVDTILGLIPTNPMAAFAEGNVLQIIVFAIFVGISITLAGDAAKHVRNFFESAAEVIYKLTSIVISFAPYGVFALMTWVAGTYGMDVLAPLAKVIAMVYVGCVIHAVVVYAGLIRFVAGLNPVRYFQGAVEPMMVAFTSTSSSGTLPVTMMSCERNLGVSRSVSSFVLPLGATINMDGTALYQGVCAVFIAQAYGLDLNSSQYLTIILTATLASIGTAGVPGAGLIMLSLVLTSVGLPLEGVAIIAGIDRILDMARTALNVTGDCAVACVVARSEGQLDETVFNRAHVLRADADVVGAPEAGREAVAAPSSQSTN</sequence>
<comment type="subcellular location">
    <subcellularLocation>
        <location evidence="1">Cell membrane</location>
        <topology evidence="1">Multi-pass membrane protein</topology>
    </subcellularLocation>
</comment>
<keyword evidence="7 9" id="KW-0472">Membrane</keyword>
<dbReference type="PANTHER" id="PTHR42865:SF7">
    <property type="entry name" value="PROTON_GLUTAMATE-ASPARTATE SYMPORTER"/>
    <property type="match status" value="1"/>
</dbReference>
<dbReference type="Pfam" id="PF00375">
    <property type="entry name" value="SDF"/>
    <property type="match status" value="1"/>
</dbReference>
<evidence type="ECO:0000256" key="7">
    <source>
        <dbReference type="ARBA" id="ARBA00023136"/>
    </source>
</evidence>
<dbReference type="GO" id="GO:0005886">
    <property type="term" value="C:plasma membrane"/>
    <property type="evidence" value="ECO:0007669"/>
    <property type="project" value="UniProtKB-SubCell"/>
</dbReference>
<dbReference type="GO" id="GO:0015293">
    <property type="term" value="F:symporter activity"/>
    <property type="evidence" value="ECO:0007669"/>
    <property type="project" value="UniProtKB-KW"/>
</dbReference>
<dbReference type="eggNOG" id="COG1301">
    <property type="taxonomic scope" value="Bacteria"/>
</dbReference>
<dbReference type="AlphaFoldDB" id="A0A011R2M9"/>
<comment type="caution">
    <text evidence="10">The sequence shown here is derived from an EMBL/GenBank/DDBJ whole genome shotgun (WGS) entry which is preliminary data.</text>
</comment>
<dbReference type="Gene3D" id="1.10.3860.10">
    <property type="entry name" value="Sodium:dicarboxylate symporter"/>
    <property type="match status" value="1"/>
</dbReference>
<feature type="transmembrane region" description="Helical" evidence="9">
    <location>
        <begin position="96"/>
        <end position="116"/>
    </location>
</feature>
<dbReference type="GO" id="GO:0006835">
    <property type="term" value="P:dicarboxylic acid transport"/>
    <property type="evidence" value="ECO:0007669"/>
    <property type="project" value="TreeGrafter"/>
</dbReference>
<accession>A0A011R2M9</accession>
<evidence type="ECO:0000256" key="4">
    <source>
        <dbReference type="ARBA" id="ARBA00022692"/>
    </source>
</evidence>
<evidence type="ECO:0000256" key="2">
    <source>
        <dbReference type="ARBA" id="ARBA00022448"/>
    </source>
</evidence>